<reference evidence="2 3" key="1">
    <citation type="submission" date="2020-04" db="EMBL/GenBank/DDBJ databases">
        <title>Molecular characterization of pseudomonads from Agaricus bisporus reveal novel blotch 2 pathogens in Western Europe.</title>
        <authorList>
            <person name="Taparia T."/>
            <person name="Krijger M."/>
            <person name="Haynes E."/>
            <person name="Elpinstone J.G."/>
            <person name="Noble R."/>
            <person name="Van Der Wolf J."/>
        </authorList>
    </citation>
    <scope>NUCLEOTIDE SEQUENCE [LARGE SCALE GENOMIC DNA]</scope>
    <source>
        <strain evidence="2 3">H7001</strain>
    </source>
</reference>
<dbReference type="InterPro" id="IPR044862">
    <property type="entry name" value="Pro_4_hyd_alph_FE2OG_OXY"/>
</dbReference>
<dbReference type="Proteomes" id="UP000539985">
    <property type="component" value="Unassembled WGS sequence"/>
</dbReference>
<sequence length="216" mass="24432">MTTCEIIDLVAIETTPVQLTPFPYSIIGNVLSERFLANVQQDFPAIEDAGSFPLASVRYGAAFAKLIDELHSDAFRQVIAEKFAIDLADKPVMITVRGKADHKDGRIHTDSKSKLITVLLYLNDEWSADEGRLRLLYDQHDLDHYAAEVPPTAGTMLLFKVAENGWHGHKTFIGARKVLQMNYVTNETVLNKHAARHRFSAKFKAWRRRFFGKNTS</sequence>
<dbReference type="Pfam" id="PF13640">
    <property type="entry name" value="2OG-FeII_Oxy_3"/>
    <property type="match status" value="1"/>
</dbReference>
<dbReference type="Gene3D" id="2.60.120.620">
    <property type="entry name" value="q2cbj1_9rhob like domain"/>
    <property type="match status" value="1"/>
</dbReference>
<proteinExistence type="predicted"/>
<comment type="caution">
    <text evidence="2">The sequence shown here is derived from an EMBL/GenBank/DDBJ whole genome shotgun (WGS) entry which is preliminary data.</text>
</comment>
<name>A0A7Y7XC88_9PSED</name>
<dbReference type="AlphaFoldDB" id="A0A7Y7XC88"/>
<dbReference type="EMBL" id="JACAQB010000007">
    <property type="protein sequence ID" value="NWB97253.1"/>
    <property type="molecule type" value="Genomic_DNA"/>
</dbReference>
<evidence type="ECO:0000313" key="3">
    <source>
        <dbReference type="Proteomes" id="UP000539985"/>
    </source>
</evidence>
<evidence type="ECO:0000313" key="2">
    <source>
        <dbReference type="EMBL" id="NWB97253.1"/>
    </source>
</evidence>
<gene>
    <name evidence="2" type="ORF">HX882_15245</name>
</gene>
<feature type="domain" description="Prolyl 4-hydroxylase alpha subunit Fe(2+) 2OG dioxygenase" evidence="1">
    <location>
        <begin position="102"/>
        <end position="181"/>
    </location>
</feature>
<evidence type="ECO:0000259" key="1">
    <source>
        <dbReference type="Pfam" id="PF13640"/>
    </source>
</evidence>
<protein>
    <submittedName>
        <fullName evidence="2">2OG-Fe(II) oxygenase</fullName>
    </submittedName>
</protein>
<accession>A0A7Y7XC88</accession>
<organism evidence="2 3">
    <name type="scientific">Pseudomonas gingeri</name>
    <dbReference type="NCBI Taxonomy" id="117681"/>
    <lineage>
        <taxon>Bacteria</taxon>
        <taxon>Pseudomonadati</taxon>
        <taxon>Pseudomonadota</taxon>
        <taxon>Gammaproteobacteria</taxon>
        <taxon>Pseudomonadales</taxon>
        <taxon>Pseudomonadaceae</taxon>
        <taxon>Pseudomonas</taxon>
    </lineage>
</organism>
<dbReference type="RefSeq" id="WP_177090563.1">
    <property type="nucleotide sequence ID" value="NZ_JACAOS010000022.1"/>
</dbReference>